<feature type="region of interest" description="Disordered" evidence="9">
    <location>
        <begin position="857"/>
        <end position="879"/>
    </location>
</feature>
<comment type="similarity">
    <text evidence="6">Belongs to the TRAFAC class myosin-kinesin ATPase superfamily. Kinesin family. KIN-12 subfamily.</text>
</comment>
<dbReference type="Gene3D" id="3.40.850.10">
    <property type="entry name" value="Kinesin motor domain"/>
    <property type="match status" value="1"/>
</dbReference>
<feature type="binding site" evidence="7">
    <location>
        <begin position="188"/>
        <end position="195"/>
    </location>
    <ligand>
        <name>ATP</name>
        <dbReference type="ChEBI" id="CHEBI:30616"/>
    </ligand>
</feature>
<evidence type="ECO:0000256" key="5">
    <source>
        <dbReference type="ARBA" id="ARBA00023175"/>
    </source>
</evidence>
<name>A0A2T7CTM9_9POAL</name>
<dbReference type="STRING" id="1504633.A0A2T7CTM9"/>
<dbReference type="SUPFAM" id="SSF52540">
    <property type="entry name" value="P-loop containing nucleoside triphosphate hydrolases"/>
    <property type="match status" value="1"/>
</dbReference>
<evidence type="ECO:0000256" key="1">
    <source>
        <dbReference type="ARBA" id="ARBA00022701"/>
    </source>
</evidence>
<feature type="region of interest" description="Disordered" evidence="9">
    <location>
        <begin position="1"/>
        <end position="105"/>
    </location>
</feature>
<evidence type="ECO:0000256" key="9">
    <source>
        <dbReference type="SAM" id="MobiDB-lite"/>
    </source>
</evidence>
<evidence type="ECO:0000256" key="4">
    <source>
        <dbReference type="ARBA" id="ARBA00023054"/>
    </source>
</evidence>
<organism evidence="11 12">
    <name type="scientific">Panicum hallii var. hallii</name>
    <dbReference type="NCBI Taxonomy" id="1504633"/>
    <lineage>
        <taxon>Eukaryota</taxon>
        <taxon>Viridiplantae</taxon>
        <taxon>Streptophyta</taxon>
        <taxon>Embryophyta</taxon>
        <taxon>Tracheophyta</taxon>
        <taxon>Spermatophyta</taxon>
        <taxon>Magnoliopsida</taxon>
        <taxon>Liliopsida</taxon>
        <taxon>Poales</taxon>
        <taxon>Poaceae</taxon>
        <taxon>PACMAD clade</taxon>
        <taxon>Panicoideae</taxon>
        <taxon>Panicodae</taxon>
        <taxon>Paniceae</taxon>
        <taxon>Panicinae</taxon>
        <taxon>Panicum</taxon>
        <taxon>Panicum sect. Panicum</taxon>
    </lineage>
</organism>
<keyword evidence="12" id="KW-1185">Reference proteome</keyword>
<evidence type="ECO:0000256" key="2">
    <source>
        <dbReference type="ARBA" id="ARBA00022741"/>
    </source>
</evidence>
<dbReference type="SMART" id="SM00129">
    <property type="entry name" value="KISc"/>
    <property type="match status" value="1"/>
</dbReference>
<keyword evidence="5 7" id="KW-0505">Motor protein</keyword>
<dbReference type="PANTHER" id="PTHR37739:SF16">
    <property type="entry name" value="KINESIN-LIKE PROTEIN"/>
    <property type="match status" value="1"/>
</dbReference>
<sequence length="1134" mass="125504">MRSLSLFSRQARHPTTPPPPPFSGGGGETPPRRRVPKENVDPSSYSSPAHHHGPDPFRSPSSAAKPLSTRNRPPRPPSSNPLKRKLDVSSAAAPPHDAAPASDSGVQVVVRIRPPCRVDEEEAGEDGRGPEACVRKTAVNSVAIQGQDFTFDAVADAVSTQDDIFNLVGLPLVENCLSGFNSSIFAYGQTGSGKTYTMWGPLSALSEDSVNSERGLTPRVFEQLFSRIKEEQVKHADKELTYNCVCSFLEIYNEQITDLLDPSQKNLQIREDVRTACVYVESLTKQYVFTMKDVTQLLVKGLANRRTGATSANADSSRSHCVFTCVIKSESKNPEDGSSSTRSSRINLVDLAGSERQKLTHAAGDRLKEAGNINRSLSQLGNLINILAEISQSGKQRHHVPYRDSKLTFLLQESLGGNAKLAMICAVSPSQSCKSETLSTLRFAQRAKAIKNNAVVNEEKVEDVNALREQIRQLKDELHRMKSNGGLEGNNGSFASGWNARRSLHLLKMSLGRPTTFQAIKEDSDEEMEIDENDVEKPYNHDNTAVSPIKGNRSKLQASMDICAGTSHVEVLDGDKNLISTKRSCCDANKFSGGTDVGDGKCKLNLAASIQRGLHVIESHQNNSAWRRASVGLNARIMDIQPCKVDVAIQTDPEESEARDNPLALIPSCLLEASANEIRDPSASRDLQLVPADGAVPADDQKQQHFLKAVEKVLAGAIRREMARDEQCAKQAAEIQQLNRLVQQYKHERECNAVIAQTLEGKIARLESLMDGTLPTEEFMNEEYLSLLNEHKILQKKYENHPDVLRAEIEVKRLQEELDMFRNSGDEKEVLQEEIQDLKNQLHYMLSSSSSIRKLWPPLPLSGPGTKDKDGDTDIGDAPDWTEAESKWITLTEELRVELEATKSLVGKLQSELESEKKCSEELKEAVQTAIQGAARHLEQYADLQENHFRLLALHRRMREGVEDVKTRAEKAGIKGAELRFINALAAEISVLKAQNEGLQGQLRDTAEAVQAAGELLVRLKDAEEAEALAKKRALVAEQETEKAYQEIDNLKRNYDQEILALNQRLSESSQSQCKDDAVQPEEPSQSPRYDTAGSPSGQQWKEEFNTLQQGGSFEVSKSTDLNSWFYGYDKCNI</sequence>
<keyword evidence="2 7" id="KW-0547">Nucleotide-binding</keyword>
<dbReference type="PANTHER" id="PTHR37739">
    <property type="entry name" value="KINESIN-LIKE PROTEIN KIN-12D"/>
    <property type="match status" value="1"/>
</dbReference>
<dbReference type="InterPro" id="IPR001752">
    <property type="entry name" value="Kinesin_motor_dom"/>
</dbReference>
<dbReference type="GO" id="GO:0009524">
    <property type="term" value="C:phragmoplast"/>
    <property type="evidence" value="ECO:0007669"/>
    <property type="project" value="UniProtKB-ARBA"/>
</dbReference>
<evidence type="ECO:0000256" key="8">
    <source>
        <dbReference type="SAM" id="Coils"/>
    </source>
</evidence>
<feature type="domain" description="Kinesin motor" evidence="10">
    <location>
        <begin position="105"/>
        <end position="450"/>
    </location>
</feature>
<dbReference type="InterPro" id="IPR036961">
    <property type="entry name" value="Kinesin_motor_dom_sf"/>
</dbReference>
<dbReference type="AlphaFoldDB" id="A0A2T7CTM9"/>
<dbReference type="InterPro" id="IPR019821">
    <property type="entry name" value="Kinesin_motor_CS"/>
</dbReference>
<dbReference type="GO" id="GO:0003777">
    <property type="term" value="F:microtubule motor activity"/>
    <property type="evidence" value="ECO:0007669"/>
    <property type="project" value="InterPro"/>
</dbReference>
<keyword evidence="4 8" id="KW-0175">Coiled coil</keyword>
<dbReference type="PRINTS" id="PR00380">
    <property type="entry name" value="KINESINHEAVY"/>
</dbReference>
<feature type="compositionally biased region" description="Polar residues" evidence="9">
    <location>
        <begin position="1083"/>
        <end position="1100"/>
    </location>
</feature>
<reference evidence="11 12" key="1">
    <citation type="submission" date="2018-04" db="EMBL/GenBank/DDBJ databases">
        <title>WGS assembly of Panicum hallii var. hallii HAL2.</title>
        <authorList>
            <person name="Lovell J."/>
            <person name="Jenkins J."/>
            <person name="Lowry D."/>
            <person name="Mamidi S."/>
            <person name="Sreedasyam A."/>
            <person name="Weng X."/>
            <person name="Barry K."/>
            <person name="Bonette J."/>
            <person name="Campitelli B."/>
            <person name="Daum C."/>
            <person name="Gordon S."/>
            <person name="Gould B."/>
            <person name="Lipzen A."/>
            <person name="MacQueen A."/>
            <person name="Palacio-Mejia J."/>
            <person name="Plott C."/>
            <person name="Shakirov E."/>
            <person name="Shu S."/>
            <person name="Yoshinaga Y."/>
            <person name="Zane M."/>
            <person name="Rokhsar D."/>
            <person name="Grimwood J."/>
            <person name="Schmutz J."/>
            <person name="Juenger T."/>
        </authorList>
    </citation>
    <scope>NUCLEOTIDE SEQUENCE [LARGE SCALE GENOMIC DNA]</scope>
    <source>
        <strain evidence="12">cv. HAL2</strain>
    </source>
</reference>
<dbReference type="InterPro" id="IPR044986">
    <property type="entry name" value="KIF15/KIN-12"/>
</dbReference>
<evidence type="ECO:0000256" key="6">
    <source>
        <dbReference type="ARBA" id="ARBA00034488"/>
    </source>
</evidence>
<evidence type="ECO:0000313" key="11">
    <source>
        <dbReference type="EMBL" id="PUZ46695.1"/>
    </source>
</evidence>
<feature type="compositionally biased region" description="Low complexity" evidence="9">
    <location>
        <begin position="88"/>
        <end position="104"/>
    </location>
</feature>
<evidence type="ECO:0000256" key="3">
    <source>
        <dbReference type="ARBA" id="ARBA00022840"/>
    </source>
</evidence>
<protein>
    <recommendedName>
        <fullName evidence="10">Kinesin motor domain-containing protein</fullName>
    </recommendedName>
</protein>
<evidence type="ECO:0000256" key="7">
    <source>
        <dbReference type="PROSITE-ProRule" id="PRU00283"/>
    </source>
</evidence>
<dbReference type="PROSITE" id="PS50067">
    <property type="entry name" value="KINESIN_MOTOR_2"/>
    <property type="match status" value="1"/>
</dbReference>
<dbReference type="Proteomes" id="UP000244336">
    <property type="component" value="Chromosome 7"/>
</dbReference>
<dbReference type="GO" id="GO:0007018">
    <property type="term" value="P:microtubule-based movement"/>
    <property type="evidence" value="ECO:0007669"/>
    <property type="project" value="InterPro"/>
</dbReference>
<dbReference type="InterPro" id="IPR027417">
    <property type="entry name" value="P-loop_NTPase"/>
</dbReference>
<dbReference type="GO" id="GO:0008017">
    <property type="term" value="F:microtubule binding"/>
    <property type="evidence" value="ECO:0007669"/>
    <property type="project" value="InterPro"/>
</dbReference>
<feature type="coiled-coil region" evidence="8">
    <location>
        <begin position="457"/>
        <end position="484"/>
    </location>
</feature>
<accession>A0A2T7CTM9</accession>
<dbReference type="PROSITE" id="PS00411">
    <property type="entry name" value="KINESIN_MOTOR_1"/>
    <property type="match status" value="1"/>
</dbReference>
<evidence type="ECO:0000259" key="10">
    <source>
        <dbReference type="PROSITE" id="PS50067"/>
    </source>
</evidence>
<evidence type="ECO:0000313" key="12">
    <source>
        <dbReference type="Proteomes" id="UP000244336"/>
    </source>
</evidence>
<gene>
    <name evidence="11" type="ORF">GQ55_7G102800</name>
</gene>
<proteinExistence type="inferred from homology"/>
<dbReference type="GO" id="GO:0005874">
    <property type="term" value="C:microtubule"/>
    <property type="evidence" value="ECO:0007669"/>
    <property type="project" value="UniProtKB-KW"/>
</dbReference>
<feature type="coiled-coil region" evidence="8">
    <location>
        <begin position="982"/>
        <end position="1065"/>
    </location>
</feature>
<dbReference type="FunFam" id="3.40.850.10:FF:000052">
    <property type="entry name" value="Kinesin-like protein KIN-12F"/>
    <property type="match status" value="1"/>
</dbReference>
<feature type="coiled-coil region" evidence="8">
    <location>
        <begin position="804"/>
        <end position="848"/>
    </location>
</feature>
<dbReference type="OrthoDB" id="3176171at2759"/>
<dbReference type="Gramene" id="PUZ46695">
    <property type="protein sequence ID" value="PUZ46695"/>
    <property type="gene ID" value="GQ55_7G102800"/>
</dbReference>
<dbReference type="GO" id="GO:0005524">
    <property type="term" value="F:ATP binding"/>
    <property type="evidence" value="ECO:0007669"/>
    <property type="project" value="UniProtKB-UniRule"/>
</dbReference>
<feature type="region of interest" description="Disordered" evidence="9">
    <location>
        <begin position="1066"/>
        <end position="1100"/>
    </location>
</feature>
<keyword evidence="3 7" id="KW-0067">ATP-binding</keyword>
<keyword evidence="1" id="KW-0493">Microtubule</keyword>
<dbReference type="EMBL" id="CM009755">
    <property type="protein sequence ID" value="PUZ46695.1"/>
    <property type="molecule type" value="Genomic_DNA"/>
</dbReference>
<dbReference type="Pfam" id="PF00225">
    <property type="entry name" value="Kinesin"/>
    <property type="match status" value="1"/>
</dbReference>